<comment type="caution">
    <text evidence="1">The sequence shown here is derived from an EMBL/GenBank/DDBJ whole genome shotgun (WGS) entry which is preliminary data.</text>
</comment>
<sequence length="46" mass="5306">KLFFFINLLRISVHSDWDFFAGRLAAKTSIKNSYNQLVGKNIVIYG</sequence>
<dbReference type="Proteomes" id="UP000011676">
    <property type="component" value="Unassembled WGS sequence"/>
</dbReference>
<dbReference type="AlphaFoldDB" id="A0A829BJH9"/>
<protein>
    <submittedName>
        <fullName evidence="1">Uncharacterized protein</fullName>
    </submittedName>
</protein>
<accession>A0A829BJH9</accession>
<gene>
    <name evidence="1" type="ORF">SMU82_09581</name>
</gene>
<name>A0A829BJH9_STRMG</name>
<proteinExistence type="predicted"/>
<dbReference type="EMBL" id="AHSR01000066">
    <property type="protein sequence ID" value="EMC21185.1"/>
    <property type="molecule type" value="Genomic_DNA"/>
</dbReference>
<feature type="non-terminal residue" evidence="1">
    <location>
        <position position="1"/>
    </location>
</feature>
<evidence type="ECO:0000313" key="1">
    <source>
        <dbReference type="EMBL" id="EMC21185.1"/>
    </source>
</evidence>
<reference evidence="1 2" key="1">
    <citation type="journal article" date="2013" name="Mol. Biol. Evol.">
        <title>Evolutionary and population genomics of the cavity causing bacteria Streptococcus mutans.</title>
        <authorList>
            <person name="Cornejo O.E."/>
            <person name="Lefebure T."/>
            <person name="Pavinski Bitar P.D."/>
            <person name="Lang P."/>
            <person name="Richards V.P."/>
            <person name="Eilertson K."/>
            <person name="Do T."/>
            <person name="Beighton D."/>
            <person name="Zeng L."/>
            <person name="Ahn S.J."/>
            <person name="Burne R.A."/>
            <person name="Siepel A."/>
            <person name="Bustamante C.D."/>
            <person name="Stanhope M.J."/>
        </authorList>
    </citation>
    <scope>NUCLEOTIDE SEQUENCE [LARGE SCALE GENOMIC DNA]</scope>
    <source>
        <strain evidence="1 2">SM6</strain>
    </source>
</reference>
<organism evidence="1 2">
    <name type="scientific">Streptococcus mutans SM6</name>
    <dbReference type="NCBI Taxonomy" id="857119"/>
    <lineage>
        <taxon>Bacteria</taxon>
        <taxon>Bacillati</taxon>
        <taxon>Bacillota</taxon>
        <taxon>Bacilli</taxon>
        <taxon>Lactobacillales</taxon>
        <taxon>Streptococcaceae</taxon>
        <taxon>Streptococcus</taxon>
    </lineage>
</organism>
<evidence type="ECO:0000313" key="2">
    <source>
        <dbReference type="Proteomes" id="UP000011676"/>
    </source>
</evidence>